<dbReference type="GO" id="GO:0005975">
    <property type="term" value="P:carbohydrate metabolic process"/>
    <property type="evidence" value="ECO:0007669"/>
    <property type="project" value="UniProtKB-ARBA"/>
</dbReference>
<keyword evidence="1" id="KW-0732">Signal</keyword>
<dbReference type="OrthoDB" id="4451361at2"/>
<dbReference type="InterPro" id="IPR032109">
    <property type="entry name" value="Big_3_5"/>
</dbReference>
<dbReference type="InterPro" id="IPR006311">
    <property type="entry name" value="TAT_signal"/>
</dbReference>
<organism evidence="3 4">
    <name type="scientific">Micromonospora craterilacus</name>
    <dbReference type="NCBI Taxonomy" id="1655439"/>
    <lineage>
        <taxon>Bacteria</taxon>
        <taxon>Bacillati</taxon>
        <taxon>Actinomycetota</taxon>
        <taxon>Actinomycetes</taxon>
        <taxon>Micromonosporales</taxon>
        <taxon>Micromonosporaceae</taxon>
        <taxon>Micromonospora</taxon>
    </lineage>
</organism>
<feature type="chain" id="PRO_5016084175" description="Bacterial Ig-like domain-containing protein" evidence="1">
    <location>
        <begin position="33"/>
        <end position="398"/>
    </location>
</feature>
<feature type="signal peptide" evidence="1">
    <location>
        <begin position="1"/>
        <end position="32"/>
    </location>
</feature>
<protein>
    <recommendedName>
        <fullName evidence="2">Bacterial Ig-like domain-containing protein</fullName>
    </recommendedName>
</protein>
<reference evidence="3 4" key="1">
    <citation type="submission" date="2018-01" db="EMBL/GenBank/DDBJ databases">
        <title>Draft genome sequence of Jishengella sp. NA12.</title>
        <authorList>
            <person name="Sahin N."/>
            <person name="Ay H."/>
            <person name="Saygin H."/>
        </authorList>
    </citation>
    <scope>NUCLEOTIDE SEQUENCE [LARGE SCALE GENOMIC DNA]</scope>
    <source>
        <strain evidence="3 4">NA12</strain>
    </source>
</reference>
<dbReference type="AlphaFoldDB" id="A0A2W2EGB9"/>
<accession>A0A2W2EGB9</accession>
<evidence type="ECO:0000259" key="2">
    <source>
        <dbReference type="Pfam" id="PF16640"/>
    </source>
</evidence>
<dbReference type="EMBL" id="POTY01000202">
    <property type="protein sequence ID" value="PZG12620.1"/>
    <property type="molecule type" value="Genomic_DNA"/>
</dbReference>
<dbReference type="Gene3D" id="2.60.40.10">
    <property type="entry name" value="Immunoglobulins"/>
    <property type="match status" value="1"/>
</dbReference>
<evidence type="ECO:0000256" key="1">
    <source>
        <dbReference type="SAM" id="SignalP"/>
    </source>
</evidence>
<gene>
    <name evidence="3" type="ORF">C1I95_25400</name>
</gene>
<comment type="caution">
    <text evidence="3">The sequence shown here is derived from an EMBL/GenBank/DDBJ whole genome shotgun (WGS) entry which is preliminary data.</text>
</comment>
<name>A0A2W2EGB9_9ACTN</name>
<feature type="domain" description="Bacterial Ig-like" evidence="2">
    <location>
        <begin position="165"/>
        <end position="248"/>
    </location>
</feature>
<sequence length="398" mass="38882">MSKRLLARVAALTTGAALAAGAVVAVASPALAAPLGTVNLSQTSGLVTDSPMFASAVTSAPCPTGFGEESALRIGPAETGPFTNLTPSLGGGGYDKAPVTANPNRSFQLALGSAPANGRWWVVVECFSLLEGRHPDRFVTEIVVAGNQWRVPVVEATTTSLAVSPASPVEAGTPVTLTATVAPSGAAGTVEFLRGTNSLGTAAVSGGTATLTTSTIPAGSWSLTARFTPADPGSFGASTSAAASLVVNGPAGGVSKVETITADVDPGAFTLDVAQPPAVELLGGQVGGTATGALKQATITDLRGTNAGWDVTGQLTDFTGAGNIPAGNLTWTPSAAKASGSGAVSAGTPANLGDTRTLCSSAAGSSAGTFTCDAGLSLSIPDSVPPGAYTATLTLTLV</sequence>
<dbReference type="Pfam" id="PF16640">
    <property type="entry name" value="Big_3_5"/>
    <property type="match status" value="1"/>
</dbReference>
<dbReference type="InterPro" id="IPR013783">
    <property type="entry name" value="Ig-like_fold"/>
</dbReference>
<proteinExistence type="predicted"/>
<evidence type="ECO:0000313" key="4">
    <source>
        <dbReference type="Proteomes" id="UP000248924"/>
    </source>
</evidence>
<dbReference type="PROSITE" id="PS51318">
    <property type="entry name" value="TAT"/>
    <property type="match status" value="1"/>
</dbReference>
<dbReference type="RefSeq" id="WP_111217367.1">
    <property type="nucleotide sequence ID" value="NZ_POTY01000202.1"/>
</dbReference>
<evidence type="ECO:0000313" key="3">
    <source>
        <dbReference type="EMBL" id="PZG12620.1"/>
    </source>
</evidence>
<dbReference type="Proteomes" id="UP000248924">
    <property type="component" value="Unassembled WGS sequence"/>
</dbReference>
<keyword evidence="4" id="KW-1185">Reference proteome</keyword>